<dbReference type="GO" id="GO:0006783">
    <property type="term" value="P:heme biosynthetic process"/>
    <property type="evidence" value="ECO:0007669"/>
    <property type="project" value="UniProtKB-UniRule"/>
</dbReference>
<gene>
    <name evidence="11" type="primary">hemH_1</name>
    <name evidence="9" type="synonym">hemH</name>
    <name evidence="11" type="ORF">LMG29542_00971</name>
</gene>
<keyword evidence="5 9" id="KW-0350">Heme biosynthesis</keyword>
<evidence type="ECO:0000256" key="6">
    <source>
        <dbReference type="ARBA" id="ARBA00023239"/>
    </source>
</evidence>
<comment type="pathway">
    <text evidence="9 10">Porphyrin-containing compound metabolism; protoheme biosynthesis; protoheme from protoporphyrin-IX: step 1/1.</text>
</comment>
<dbReference type="Gene3D" id="3.40.50.1400">
    <property type="match status" value="2"/>
</dbReference>
<comment type="catalytic activity">
    <reaction evidence="8">
        <text>Fe-coproporphyrin III + 2 H(+) = coproporphyrin III + Fe(2+)</text>
        <dbReference type="Rhea" id="RHEA:49572"/>
        <dbReference type="ChEBI" id="CHEBI:15378"/>
        <dbReference type="ChEBI" id="CHEBI:29033"/>
        <dbReference type="ChEBI" id="CHEBI:68438"/>
        <dbReference type="ChEBI" id="CHEBI:131725"/>
        <dbReference type="EC" id="4.99.1.9"/>
    </reaction>
    <physiologicalReaction direction="right-to-left" evidence="8">
        <dbReference type="Rhea" id="RHEA:49574"/>
    </physiologicalReaction>
</comment>
<dbReference type="PANTHER" id="PTHR11108">
    <property type="entry name" value="FERROCHELATASE"/>
    <property type="match status" value="1"/>
</dbReference>
<dbReference type="InterPro" id="IPR033644">
    <property type="entry name" value="Ferrochelatase_C"/>
</dbReference>
<dbReference type="EMBL" id="CADIKH010000004">
    <property type="protein sequence ID" value="CAB3749383.1"/>
    <property type="molecule type" value="Genomic_DNA"/>
</dbReference>
<feature type="binding site" evidence="9">
    <location>
        <position position="216"/>
    </location>
    <ligand>
        <name>Fe(2+)</name>
        <dbReference type="ChEBI" id="CHEBI:29033"/>
    </ligand>
</feature>
<dbReference type="CDD" id="cd00419">
    <property type="entry name" value="Ferrochelatase_C"/>
    <property type="match status" value="1"/>
</dbReference>
<dbReference type="GO" id="GO:0004325">
    <property type="term" value="F:ferrochelatase activity"/>
    <property type="evidence" value="ECO:0007669"/>
    <property type="project" value="UniProtKB-UniRule"/>
</dbReference>
<dbReference type="InterPro" id="IPR019772">
    <property type="entry name" value="Ferrochelatase_AS"/>
</dbReference>
<dbReference type="Proteomes" id="UP000494363">
    <property type="component" value="Unassembled WGS sequence"/>
</dbReference>
<comment type="catalytic activity">
    <reaction evidence="9 10">
        <text>heme b + 2 H(+) = protoporphyrin IX + Fe(2+)</text>
        <dbReference type="Rhea" id="RHEA:22584"/>
        <dbReference type="ChEBI" id="CHEBI:15378"/>
        <dbReference type="ChEBI" id="CHEBI:29033"/>
        <dbReference type="ChEBI" id="CHEBI:57306"/>
        <dbReference type="ChEBI" id="CHEBI:60344"/>
        <dbReference type="EC" id="4.98.1.1"/>
    </reaction>
</comment>
<name>A0A6J5D688_9BURK</name>
<evidence type="ECO:0000256" key="5">
    <source>
        <dbReference type="ARBA" id="ARBA00023133"/>
    </source>
</evidence>
<dbReference type="PANTHER" id="PTHR11108:SF1">
    <property type="entry name" value="FERROCHELATASE, MITOCHONDRIAL"/>
    <property type="match status" value="1"/>
</dbReference>
<evidence type="ECO:0000256" key="8">
    <source>
        <dbReference type="ARBA" id="ARBA00024536"/>
    </source>
</evidence>
<dbReference type="GO" id="GO:0005737">
    <property type="term" value="C:cytoplasm"/>
    <property type="evidence" value="ECO:0007669"/>
    <property type="project" value="UniProtKB-SubCell"/>
</dbReference>
<dbReference type="InterPro" id="IPR001015">
    <property type="entry name" value="Ferrochelatase"/>
</dbReference>
<evidence type="ECO:0000256" key="9">
    <source>
        <dbReference type="HAMAP-Rule" id="MF_00323"/>
    </source>
</evidence>
<comment type="subcellular location">
    <subcellularLocation>
        <location evidence="9 10">Cytoplasm</location>
    </subcellularLocation>
</comment>
<keyword evidence="2 9" id="KW-0963">Cytoplasm</keyword>
<feature type="binding site" evidence="9">
    <location>
        <position position="297"/>
    </location>
    <ligand>
        <name>Fe(2+)</name>
        <dbReference type="ChEBI" id="CHEBI:29033"/>
    </ligand>
</feature>
<keyword evidence="7 9" id="KW-0627">Porphyrin biosynthesis</keyword>
<evidence type="ECO:0000313" key="12">
    <source>
        <dbReference type="Proteomes" id="UP000494363"/>
    </source>
</evidence>
<evidence type="ECO:0000313" key="11">
    <source>
        <dbReference type="EMBL" id="CAB3749383.1"/>
    </source>
</evidence>
<evidence type="ECO:0000256" key="1">
    <source>
        <dbReference type="ARBA" id="ARBA00007718"/>
    </source>
</evidence>
<dbReference type="PROSITE" id="PS00534">
    <property type="entry name" value="FERROCHELATASE"/>
    <property type="match status" value="1"/>
</dbReference>
<protein>
    <recommendedName>
        <fullName evidence="9 10">Ferrochelatase</fullName>
        <ecNumber evidence="9 10">4.98.1.1</ecNumber>
    </recommendedName>
    <alternativeName>
        <fullName evidence="9">Heme synthase</fullName>
    </alternativeName>
    <alternativeName>
        <fullName evidence="9">Protoheme ferro-lyase</fullName>
    </alternativeName>
</protein>
<dbReference type="SUPFAM" id="SSF53800">
    <property type="entry name" value="Chelatase"/>
    <property type="match status" value="1"/>
</dbReference>
<dbReference type="AlphaFoldDB" id="A0A6J5D688"/>
<keyword evidence="6 9" id="KW-0456">Lyase</keyword>
<dbReference type="HAMAP" id="MF_00323">
    <property type="entry name" value="Ferrochelatase"/>
    <property type="match status" value="1"/>
</dbReference>
<dbReference type="NCBIfam" id="TIGR00109">
    <property type="entry name" value="hemH"/>
    <property type="match status" value="1"/>
</dbReference>
<sequence>MRSKLSPAAAHNDKHASDTAVLLINLGTPDSPSPRDVRRYLAEFLSDPRVVELPAWLWQPVLHGLVLPFRSRSSARKYESVWMSAGSPLKVHTEQQARDLQSWFDERGKPIMVDYAMRYGNPSIAAAITRLRANGVKRILIMPMYPQYAASTTATAFDKIAAALRKIRNQPALRFVNHYHADARYIDALRRQVQRYWDIHGRPDFAAGDQVLFSFHGLPLRTAELGDPYYTQCLRTGSLLADALGLGPEQYRVTFQSRFGYQKWLEPGTAETLAELGYQQTSRVDVFCPGFTADCIETIEEIGIEGRDTFLEFGGTAFHRIDCLNEAPAFIDMLGEMALENLGGWPGTAREPRGGEAGRFALT</sequence>
<dbReference type="FunFam" id="3.40.50.1400:FF:000002">
    <property type="entry name" value="Ferrochelatase"/>
    <property type="match status" value="1"/>
</dbReference>
<dbReference type="EC" id="4.98.1.1" evidence="9 10"/>
<dbReference type="UniPathway" id="UPA00252">
    <property type="reaction ID" value="UER00325"/>
</dbReference>
<comment type="similarity">
    <text evidence="1 9 10">Belongs to the ferrochelatase family.</text>
</comment>
<reference evidence="11 12" key="1">
    <citation type="submission" date="2020-04" db="EMBL/GenBank/DDBJ databases">
        <authorList>
            <person name="De Canck E."/>
        </authorList>
    </citation>
    <scope>NUCLEOTIDE SEQUENCE [LARGE SCALE GENOMIC DNA]</scope>
    <source>
        <strain evidence="11 12">LMG 29542</strain>
    </source>
</reference>
<keyword evidence="3 9" id="KW-0479">Metal-binding</keyword>
<keyword evidence="12" id="KW-1185">Reference proteome</keyword>
<evidence type="ECO:0000256" key="10">
    <source>
        <dbReference type="RuleBase" id="RU000607"/>
    </source>
</evidence>
<proteinExistence type="inferred from homology"/>
<evidence type="ECO:0000256" key="7">
    <source>
        <dbReference type="ARBA" id="ARBA00023244"/>
    </source>
</evidence>
<evidence type="ECO:0000256" key="3">
    <source>
        <dbReference type="ARBA" id="ARBA00022723"/>
    </source>
</evidence>
<keyword evidence="4 9" id="KW-0408">Iron</keyword>
<dbReference type="Pfam" id="PF00762">
    <property type="entry name" value="Ferrochelatase"/>
    <property type="match status" value="1"/>
</dbReference>
<comment type="function">
    <text evidence="9 10">Catalyzes the ferrous insertion into protoporphyrin IX.</text>
</comment>
<evidence type="ECO:0000256" key="4">
    <source>
        <dbReference type="ARBA" id="ARBA00023004"/>
    </source>
</evidence>
<evidence type="ECO:0000256" key="2">
    <source>
        <dbReference type="ARBA" id="ARBA00022490"/>
    </source>
</evidence>
<dbReference type="InterPro" id="IPR033659">
    <property type="entry name" value="Ferrochelatase_N"/>
</dbReference>
<organism evidence="11 12">
    <name type="scientific">Paraburkholderia humisilvae</name>
    <dbReference type="NCBI Taxonomy" id="627669"/>
    <lineage>
        <taxon>Bacteria</taxon>
        <taxon>Pseudomonadati</taxon>
        <taxon>Pseudomonadota</taxon>
        <taxon>Betaproteobacteria</taxon>
        <taxon>Burkholderiales</taxon>
        <taxon>Burkholderiaceae</taxon>
        <taxon>Paraburkholderia</taxon>
    </lineage>
</organism>
<accession>A0A6J5D688</accession>
<dbReference type="CDD" id="cd03411">
    <property type="entry name" value="Ferrochelatase_N"/>
    <property type="match status" value="1"/>
</dbReference>
<dbReference type="GO" id="GO:0046872">
    <property type="term" value="F:metal ion binding"/>
    <property type="evidence" value="ECO:0007669"/>
    <property type="project" value="UniProtKB-KW"/>
</dbReference>